<keyword evidence="2" id="KW-1185">Reference proteome</keyword>
<reference evidence="1 2" key="1">
    <citation type="journal article" date="2012" name="BMC Genomics">
        <title>Comparative genomics of the white-rot fungi, Phanerochaete carnosa and P. chrysosporium, to elucidate the genetic basis of the distinct wood types they colonize.</title>
        <authorList>
            <person name="Suzuki H."/>
            <person name="MacDonald J."/>
            <person name="Syed K."/>
            <person name="Salamov A."/>
            <person name="Hori C."/>
            <person name="Aerts A."/>
            <person name="Henrissat B."/>
            <person name="Wiebenga A."/>
            <person name="vanKuyk P.A."/>
            <person name="Barry K."/>
            <person name="Lindquist E."/>
            <person name="LaButti K."/>
            <person name="Lapidus A."/>
            <person name="Lucas S."/>
            <person name="Coutinho P."/>
            <person name="Gong Y."/>
            <person name="Samejima M."/>
            <person name="Mahadevan R."/>
            <person name="Abou-Zaid M."/>
            <person name="de Vries R.P."/>
            <person name="Igarashi K."/>
            <person name="Yadav J.S."/>
            <person name="Grigoriev I.V."/>
            <person name="Master E.R."/>
        </authorList>
    </citation>
    <scope>NUCLEOTIDE SEQUENCE [LARGE SCALE GENOMIC DNA]</scope>
    <source>
        <strain evidence="1 2">HHB-10118-sp</strain>
    </source>
</reference>
<dbReference type="EMBL" id="JH930477">
    <property type="protein sequence ID" value="EKM50849.1"/>
    <property type="molecule type" value="Genomic_DNA"/>
</dbReference>
<dbReference type="HOGENOM" id="CLU_056782_0_0_1"/>
<dbReference type="OrthoDB" id="2813047at2759"/>
<dbReference type="Proteomes" id="UP000008370">
    <property type="component" value="Unassembled WGS sequence"/>
</dbReference>
<evidence type="ECO:0000313" key="1">
    <source>
        <dbReference type="EMBL" id="EKM50849.1"/>
    </source>
</evidence>
<organism evidence="1 2">
    <name type="scientific">Phanerochaete carnosa (strain HHB-10118-sp)</name>
    <name type="common">White-rot fungus</name>
    <name type="synonym">Peniophora carnosa</name>
    <dbReference type="NCBI Taxonomy" id="650164"/>
    <lineage>
        <taxon>Eukaryota</taxon>
        <taxon>Fungi</taxon>
        <taxon>Dikarya</taxon>
        <taxon>Basidiomycota</taxon>
        <taxon>Agaricomycotina</taxon>
        <taxon>Agaricomycetes</taxon>
        <taxon>Polyporales</taxon>
        <taxon>Phanerochaetaceae</taxon>
        <taxon>Phanerochaete</taxon>
    </lineage>
</organism>
<dbReference type="GeneID" id="18911430"/>
<evidence type="ECO:0000313" key="2">
    <source>
        <dbReference type="Proteomes" id="UP000008370"/>
    </source>
</evidence>
<proteinExistence type="predicted"/>
<protein>
    <submittedName>
        <fullName evidence="1">Uncharacterized protein</fullName>
    </submittedName>
</protein>
<gene>
    <name evidence="1" type="ORF">PHACADRAFT_199697</name>
</gene>
<dbReference type="RefSeq" id="XP_007400017.1">
    <property type="nucleotide sequence ID" value="XM_007399955.1"/>
</dbReference>
<sequence length="309" mass="35373">MYAGWSNEPFKWENSLSELGYKPQPHGHSIPTLLVSLLKKTPRETSVPFTQFKQSLSTQFTMPKDLPARPPHSVFQRYKHSTGYAHTSGNANDPVETIPYGKSRGKELRSLTPALTLLFSPNSHEGRHLHREQFRNCSATDKADFEQRLAAREIQQAHERILAGPSKPTLEQHFAAISLATHTPIVPKPVLIDFDKHTPADFVCIFTPKFDGTLKRLDVFETLELNDLNSDRVRNLCRLIEQLTRIKRCLADVSNVVKYEEWRKWESGCREIGDISFKGLHKNKARIVQALSAVYVNGYFDVVRFYENK</sequence>
<dbReference type="AlphaFoldDB" id="K5VW92"/>
<accession>K5VW92</accession>
<name>K5VW92_PHACS</name>
<dbReference type="KEGG" id="pco:PHACADRAFT_199697"/>
<dbReference type="InParanoid" id="K5VW92"/>